<evidence type="ECO:0000256" key="4">
    <source>
        <dbReference type="ARBA" id="ARBA00023136"/>
    </source>
</evidence>
<feature type="transmembrane region" description="Helical" evidence="5">
    <location>
        <begin position="6"/>
        <end position="23"/>
    </location>
</feature>
<dbReference type="PANTHER" id="PTHR10846:SF8">
    <property type="entry name" value="INNER MEMBRANE PROTEIN YRBG"/>
    <property type="match status" value="1"/>
</dbReference>
<dbReference type="Proteomes" id="UP000001880">
    <property type="component" value="Chromosome"/>
</dbReference>
<keyword evidence="8" id="KW-1185">Reference proteome</keyword>
<evidence type="ECO:0000256" key="2">
    <source>
        <dbReference type="ARBA" id="ARBA00022692"/>
    </source>
</evidence>
<evidence type="ECO:0000259" key="6">
    <source>
        <dbReference type="Pfam" id="PF01699"/>
    </source>
</evidence>
<feature type="transmembrane region" description="Helical" evidence="5">
    <location>
        <begin position="68"/>
        <end position="92"/>
    </location>
</feature>
<reference evidence="7 8" key="1">
    <citation type="journal article" date="2010" name="Stand. Genomic Sci.">
        <title>Complete genome sequence of Haliangium ochraceum type strain (SMP-2).</title>
        <authorList>
            <consortium name="US DOE Joint Genome Institute (JGI-PGF)"/>
            <person name="Ivanova N."/>
            <person name="Daum C."/>
            <person name="Lang E."/>
            <person name="Abt B."/>
            <person name="Kopitz M."/>
            <person name="Saunders E."/>
            <person name="Lapidus A."/>
            <person name="Lucas S."/>
            <person name="Glavina Del Rio T."/>
            <person name="Nolan M."/>
            <person name="Tice H."/>
            <person name="Copeland A."/>
            <person name="Cheng J.F."/>
            <person name="Chen F."/>
            <person name="Bruce D."/>
            <person name="Goodwin L."/>
            <person name="Pitluck S."/>
            <person name="Mavromatis K."/>
            <person name="Pati A."/>
            <person name="Mikhailova N."/>
            <person name="Chen A."/>
            <person name="Palaniappan K."/>
            <person name="Land M."/>
            <person name="Hauser L."/>
            <person name="Chang Y.J."/>
            <person name="Jeffries C.D."/>
            <person name="Detter J.C."/>
            <person name="Brettin T."/>
            <person name="Rohde M."/>
            <person name="Goker M."/>
            <person name="Bristow J."/>
            <person name="Markowitz V."/>
            <person name="Eisen J.A."/>
            <person name="Hugenholtz P."/>
            <person name="Kyrpides N.C."/>
            <person name="Klenk H.P."/>
        </authorList>
    </citation>
    <scope>NUCLEOTIDE SEQUENCE [LARGE SCALE GENOMIC DNA]</scope>
    <source>
        <strain evidence="8">DSM 14365 / CIP 107738 / JCM 11303 / AJ 13395 / SMP-2</strain>
    </source>
</reference>
<feature type="transmembrane region" description="Helical" evidence="5">
    <location>
        <begin position="303"/>
        <end position="321"/>
    </location>
</feature>
<dbReference type="KEGG" id="hoh:Hoch_5993"/>
<feature type="transmembrane region" description="Helical" evidence="5">
    <location>
        <begin position="181"/>
        <end position="205"/>
    </location>
</feature>
<gene>
    <name evidence="7" type="ordered locus">Hoch_5993</name>
</gene>
<evidence type="ECO:0000256" key="5">
    <source>
        <dbReference type="SAM" id="Phobius"/>
    </source>
</evidence>
<keyword evidence="2 5" id="KW-0812">Transmembrane</keyword>
<dbReference type="GO" id="GO:0008273">
    <property type="term" value="F:calcium, potassium:sodium antiporter activity"/>
    <property type="evidence" value="ECO:0007669"/>
    <property type="project" value="TreeGrafter"/>
</dbReference>
<feature type="transmembrane region" description="Helical" evidence="5">
    <location>
        <begin position="240"/>
        <end position="264"/>
    </location>
</feature>
<dbReference type="PANTHER" id="PTHR10846">
    <property type="entry name" value="SODIUM/POTASSIUM/CALCIUM EXCHANGER"/>
    <property type="match status" value="1"/>
</dbReference>
<evidence type="ECO:0000313" key="7">
    <source>
        <dbReference type="EMBL" id="ACY18468.1"/>
    </source>
</evidence>
<feature type="domain" description="Sodium/calcium exchanger membrane region" evidence="6">
    <location>
        <begin position="179"/>
        <end position="316"/>
    </location>
</feature>
<feature type="transmembrane region" description="Helical" evidence="5">
    <location>
        <begin position="211"/>
        <end position="233"/>
    </location>
</feature>
<dbReference type="Gene3D" id="1.20.1420.30">
    <property type="entry name" value="NCX, central ion-binding region"/>
    <property type="match status" value="1"/>
</dbReference>
<dbReference type="OrthoDB" id="9794225at2"/>
<dbReference type="InterPro" id="IPR044880">
    <property type="entry name" value="NCX_ion-bd_dom_sf"/>
</dbReference>
<evidence type="ECO:0000256" key="3">
    <source>
        <dbReference type="ARBA" id="ARBA00022989"/>
    </source>
</evidence>
<dbReference type="Pfam" id="PF01699">
    <property type="entry name" value="Na_Ca_ex"/>
    <property type="match status" value="2"/>
</dbReference>
<dbReference type="AlphaFoldDB" id="D0LJW1"/>
<dbReference type="EMBL" id="CP001804">
    <property type="protein sequence ID" value="ACY18468.1"/>
    <property type="molecule type" value="Genomic_DNA"/>
</dbReference>
<proteinExistence type="predicted"/>
<keyword evidence="3 5" id="KW-1133">Transmembrane helix</keyword>
<dbReference type="GO" id="GO:0006874">
    <property type="term" value="P:intracellular calcium ion homeostasis"/>
    <property type="evidence" value="ECO:0007669"/>
    <property type="project" value="TreeGrafter"/>
</dbReference>
<keyword evidence="4 5" id="KW-0472">Membrane</keyword>
<dbReference type="NCBIfam" id="TIGR00367">
    <property type="entry name" value="calcium/sodium antiporter"/>
    <property type="match status" value="1"/>
</dbReference>
<protein>
    <submittedName>
        <fullName evidence="7">Na+/Ca+ antiporter, CaCA family</fullName>
    </submittedName>
</protein>
<dbReference type="InterPro" id="IPR004837">
    <property type="entry name" value="NaCa_Exmemb"/>
</dbReference>
<dbReference type="InterPro" id="IPR004481">
    <property type="entry name" value="K/Na/Ca-exchanger"/>
</dbReference>
<feature type="domain" description="Sodium/calcium exchanger membrane region" evidence="6">
    <location>
        <begin position="5"/>
        <end position="144"/>
    </location>
</feature>
<sequence length="322" mass="32476">MLLDVLSLLFGGLVLYLGAEWLVKGSAGLAHSLGVKPLVIGLTVVAYGTSAPELAVSTAAILDDASPIVLGNIIGSCIANIALILGVSALIAPPAVDGQLIRRELPVMCAATLAVPLTLLDGQVSFVEAAILLACAVAFTLYTLFVAAPSSPESVDVELPDGVTDTPPEEQAKLRLSGITVVGLALLIGGGELFVGGAQGLAHALGMSERVVGLTVVAIGTSLPELAASLVAATRGYSSLAVGNVVGSNIFNVFLILGVVGLIRPIQGDLSIMATDIAFLVGTTVIGVLFMRGSRNISRLEGAILIAVYLAFTGLAVATAGS</sequence>
<evidence type="ECO:0000313" key="8">
    <source>
        <dbReference type="Proteomes" id="UP000001880"/>
    </source>
</evidence>
<evidence type="ECO:0000256" key="1">
    <source>
        <dbReference type="ARBA" id="ARBA00004141"/>
    </source>
</evidence>
<feature type="transmembrane region" description="Helical" evidence="5">
    <location>
        <begin position="270"/>
        <end position="291"/>
    </location>
</feature>
<dbReference type="HOGENOM" id="CLU_007948_0_3_7"/>
<feature type="transmembrane region" description="Helical" evidence="5">
    <location>
        <begin position="35"/>
        <end position="62"/>
    </location>
</feature>
<organism evidence="7 8">
    <name type="scientific">Haliangium ochraceum (strain DSM 14365 / JCM 11303 / SMP-2)</name>
    <dbReference type="NCBI Taxonomy" id="502025"/>
    <lineage>
        <taxon>Bacteria</taxon>
        <taxon>Pseudomonadati</taxon>
        <taxon>Myxococcota</taxon>
        <taxon>Polyangia</taxon>
        <taxon>Haliangiales</taxon>
        <taxon>Kofleriaceae</taxon>
        <taxon>Haliangium</taxon>
    </lineage>
</organism>
<feature type="transmembrane region" description="Helical" evidence="5">
    <location>
        <begin position="126"/>
        <end position="145"/>
    </location>
</feature>
<dbReference type="GO" id="GO:0005886">
    <property type="term" value="C:plasma membrane"/>
    <property type="evidence" value="ECO:0007669"/>
    <property type="project" value="TreeGrafter"/>
</dbReference>
<dbReference type="eggNOG" id="COG0530">
    <property type="taxonomic scope" value="Bacteria"/>
</dbReference>
<dbReference type="RefSeq" id="WP_012831060.1">
    <property type="nucleotide sequence ID" value="NC_013440.1"/>
</dbReference>
<name>D0LJW1_HALO1</name>
<dbReference type="STRING" id="502025.Hoch_5993"/>
<comment type="subcellular location">
    <subcellularLocation>
        <location evidence="1">Membrane</location>
        <topology evidence="1">Multi-pass membrane protein</topology>
    </subcellularLocation>
</comment>
<dbReference type="GO" id="GO:0005262">
    <property type="term" value="F:calcium channel activity"/>
    <property type="evidence" value="ECO:0007669"/>
    <property type="project" value="TreeGrafter"/>
</dbReference>
<accession>D0LJW1</accession>